<organism evidence="1 2">
    <name type="scientific">Blautia wexlerae</name>
    <dbReference type="NCBI Taxonomy" id="418240"/>
    <lineage>
        <taxon>Bacteria</taxon>
        <taxon>Bacillati</taxon>
        <taxon>Bacillota</taxon>
        <taxon>Clostridia</taxon>
        <taxon>Lachnospirales</taxon>
        <taxon>Lachnospiraceae</taxon>
        <taxon>Blautia</taxon>
    </lineage>
</organism>
<dbReference type="EMBL" id="CABHOF010000037">
    <property type="protein sequence ID" value="VUX65122.1"/>
    <property type="molecule type" value="Genomic_DNA"/>
</dbReference>
<evidence type="ECO:0000313" key="2">
    <source>
        <dbReference type="Proteomes" id="UP000366766"/>
    </source>
</evidence>
<reference evidence="1 2" key="1">
    <citation type="submission" date="2019-07" db="EMBL/GenBank/DDBJ databases">
        <authorList>
            <person name="Chang H.-W."/>
            <person name="Raman A."/>
            <person name="Venkatesh S."/>
            <person name="Gehrig J."/>
        </authorList>
    </citation>
    <scope>NUCLEOTIDE SEQUENCE [LARGE SCALE GENOMIC DNA]</scope>
    <source>
        <strain evidence="1">Blautia_wexlerae_LFYP_14</strain>
    </source>
</reference>
<dbReference type="AlphaFoldDB" id="A0A564WRW7"/>
<dbReference type="RefSeq" id="WP_144137001.1">
    <property type="nucleotide sequence ID" value="NZ_CABHOF010000037.1"/>
</dbReference>
<gene>
    <name evidence="1" type="ORF">BWLFYP14_01848</name>
</gene>
<sequence>MKKIISAWIEQVIEFDSMTEYQKFINDLKNGKKAYRIITPGCEVDNKICTHIMRQYNNNNFPEGGEM</sequence>
<proteinExistence type="predicted"/>
<dbReference type="Proteomes" id="UP000366766">
    <property type="component" value="Unassembled WGS sequence"/>
</dbReference>
<keyword evidence="2" id="KW-1185">Reference proteome</keyword>
<accession>A0A564WRW7</accession>
<name>A0A564WRW7_9FIRM</name>
<protein>
    <submittedName>
        <fullName evidence="1">Uncharacterized protein</fullName>
    </submittedName>
</protein>
<evidence type="ECO:0000313" key="1">
    <source>
        <dbReference type="EMBL" id="VUX65122.1"/>
    </source>
</evidence>